<dbReference type="GeneTree" id="ENSGT00960000190217"/>
<proteinExistence type="predicted"/>
<accession>A0A7M4FPL2</accession>
<evidence type="ECO:0000313" key="2">
    <source>
        <dbReference type="Ensembl" id="ENSCPRP00005000627.1"/>
    </source>
</evidence>
<name>A0A7M4FPL2_CROPO</name>
<organism evidence="2 3">
    <name type="scientific">Crocodylus porosus</name>
    <name type="common">Saltwater crocodile</name>
    <name type="synonym">Estuarine crocodile</name>
    <dbReference type="NCBI Taxonomy" id="8502"/>
    <lineage>
        <taxon>Eukaryota</taxon>
        <taxon>Metazoa</taxon>
        <taxon>Chordata</taxon>
        <taxon>Craniata</taxon>
        <taxon>Vertebrata</taxon>
        <taxon>Euteleostomi</taxon>
        <taxon>Archelosauria</taxon>
        <taxon>Archosauria</taxon>
        <taxon>Crocodylia</taxon>
        <taxon>Longirostres</taxon>
        <taxon>Crocodylidae</taxon>
        <taxon>Crocodylus</taxon>
    </lineage>
</organism>
<dbReference type="Ensembl" id="ENSCPRT00005000733.1">
    <property type="protein sequence ID" value="ENSCPRP00005000627.1"/>
    <property type="gene ID" value="ENSCPRG00005000504.1"/>
</dbReference>
<keyword evidence="1" id="KW-1015">Disulfide bond</keyword>
<sequence>PSALAVLWCKVHAVTADPNSVVFLGQSIAHAGNLTNCWVCIHRPTHPTKGIPVLGMPIPLEVWGTDSNTSFVRFPPPRLAETNCQYLRGGKQLKTVGNCPQGWKQPSVISLIGQEGQGRLSHFCDRAPIAIFTPSDGNYSVMSNLVLDGFDFYVMLGPASCNQSVSHPRMVESQRGPSYTLQVNRKCREGITPCRDFSTAAAPGLYWLFGTCTLGRVVPTVDLHSSLSWHEVSNFPPGLPRHRRAVENPLVLRYMRFHQFIRAFLPWLGVPELEKAIINISGVMENFINASVGQVTVENRMALDYLLATQGGVCAVENHMCCTWIDQHQRFSNAVSATWD</sequence>
<dbReference type="AlphaFoldDB" id="A0A7M4FPL2"/>
<evidence type="ECO:0000313" key="3">
    <source>
        <dbReference type="Proteomes" id="UP000594220"/>
    </source>
</evidence>
<dbReference type="InterPro" id="IPR018154">
    <property type="entry name" value="TLV/ENV_coat_polyprotein"/>
</dbReference>
<dbReference type="Proteomes" id="UP000594220">
    <property type="component" value="Unplaced"/>
</dbReference>
<evidence type="ECO:0000256" key="1">
    <source>
        <dbReference type="ARBA" id="ARBA00023157"/>
    </source>
</evidence>
<keyword evidence="3" id="KW-1185">Reference proteome</keyword>
<dbReference type="SUPFAM" id="SSF58069">
    <property type="entry name" value="Virus ectodomain"/>
    <property type="match status" value="1"/>
</dbReference>
<dbReference type="Gene3D" id="1.10.287.210">
    <property type="match status" value="1"/>
</dbReference>
<dbReference type="PANTHER" id="PTHR10424">
    <property type="entry name" value="VIRAL ENVELOPE PROTEIN"/>
    <property type="match status" value="1"/>
</dbReference>
<dbReference type="PANTHER" id="PTHR10424:SF73">
    <property type="entry name" value="ENDOGENOUS RETROVIRUS GROUP FC1 ENV POLYPROTEIN-RELATED"/>
    <property type="match status" value="1"/>
</dbReference>
<protein>
    <submittedName>
        <fullName evidence="2">Uncharacterized protein</fullName>
    </submittedName>
</protein>
<reference evidence="2" key="1">
    <citation type="submission" date="2025-08" db="UniProtKB">
        <authorList>
            <consortium name="Ensembl"/>
        </authorList>
    </citation>
    <scope>IDENTIFICATION</scope>
</reference>
<reference evidence="2" key="2">
    <citation type="submission" date="2025-09" db="UniProtKB">
        <authorList>
            <consortium name="Ensembl"/>
        </authorList>
    </citation>
    <scope>IDENTIFICATION</scope>
</reference>